<dbReference type="EMBL" id="LJUJ01000016">
    <property type="protein sequence ID" value="KPK63251.1"/>
    <property type="molecule type" value="Genomic_DNA"/>
</dbReference>
<name>A0A0S8FR86_UNCW3</name>
<sequence length="151" mass="16408">MFVYMLFAISIGIEGGYNIPAVGFQNIHTGTTVSLCADRNMGIVDLTLSVQTSFLTGDNPSYTLNATGLRLGMYKGNWLISPVLAVGGDYINRGLNQSSETGFAAAYTIGALINFKINRLRIYPKVYYDGLTDFKEHAGFLGLRMGIAYGI</sequence>
<dbReference type="Proteomes" id="UP000051373">
    <property type="component" value="Unassembled WGS sequence"/>
</dbReference>
<gene>
    <name evidence="1" type="ORF">AMJ83_07825</name>
</gene>
<proteinExistence type="predicted"/>
<evidence type="ECO:0000313" key="1">
    <source>
        <dbReference type="EMBL" id="KPK63251.1"/>
    </source>
</evidence>
<evidence type="ECO:0000313" key="2">
    <source>
        <dbReference type="Proteomes" id="UP000051373"/>
    </source>
</evidence>
<dbReference type="STRING" id="1703779.AMJ83_07825"/>
<organism evidence="1 2">
    <name type="scientific">candidate division WOR_3 bacterium SM23_42</name>
    <dbReference type="NCBI Taxonomy" id="1703779"/>
    <lineage>
        <taxon>Bacteria</taxon>
        <taxon>Bacteria division WOR-3</taxon>
    </lineage>
</organism>
<reference evidence="1 2" key="1">
    <citation type="journal article" date="2015" name="Microbiome">
        <title>Genomic resolution of linkages in carbon, nitrogen, and sulfur cycling among widespread estuary sediment bacteria.</title>
        <authorList>
            <person name="Baker B.J."/>
            <person name="Lazar C.S."/>
            <person name="Teske A.P."/>
            <person name="Dick G.J."/>
        </authorList>
    </citation>
    <scope>NUCLEOTIDE SEQUENCE [LARGE SCALE GENOMIC DNA]</scope>
    <source>
        <strain evidence="1">SM23_42</strain>
    </source>
</reference>
<protein>
    <recommendedName>
        <fullName evidence="3">Outer membrane protein beta-barrel domain-containing protein</fullName>
    </recommendedName>
</protein>
<accession>A0A0S8FR86</accession>
<dbReference type="AlphaFoldDB" id="A0A0S8FR86"/>
<comment type="caution">
    <text evidence="1">The sequence shown here is derived from an EMBL/GenBank/DDBJ whole genome shotgun (WGS) entry which is preliminary data.</text>
</comment>
<evidence type="ECO:0008006" key="3">
    <source>
        <dbReference type="Google" id="ProtNLM"/>
    </source>
</evidence>